<dbReference type="InterPro" id="IPR036526">
    <property type="entry name" value="C-N_Hydrolase_sf"/>
</dbReference>
<dbReference type="RefSeq" id="WP_095132328.1">
    <property type="nucleotide sequence ID" value="NZ_NIBG01000004.1"/>
</dbReference>
<dbReference type="InterPro" id="IPR001110">
    <property type="entry name" value="UPF0012_CS"/>
</dbReference>
<dbReference type="PANTHER" id="PTHR43674:SF2">
    <property type="entry name" value="BETA-UREIDOPROPIONASE"/>
    <property type="match status" value="1"/>
</dbReference>
<gene>
    <name evidence="4" type="ORF">CCE28_06910</name>
</gene>
<dbReference type="Proteomes" id="UP000216024">
    <property type="component" value="Unassembled WGS sequence"/>
</dbReference>
<evidence type="ECO:0000256" key="1">
    <source>
        <dbReference type="ARBA" id="ARBA00010613"/>
    </source>
</evidence>
<sequence>MGRDRKIKIAVVQMKSEQGNTKINLERGVAFIEDAAKNGADIVCLPELFYSGYHLESNELQKLAEPIDGPMVQTLREVAKRTGVYIIAGYAESVAILGRMYNSAVFISDKGETIGNMRKVNAWGQEKLKFREGKEFPVYDTPLGKIGIMICYDVEFPEPSRIMALKGAEIVFVPAVWSIPAEDRWHIDLSGNALFNLFFMVGANPVGDGSCGCSKVVHPSGKVLSQASNEDEEILYCNIDLDDVVKERSRLPYLNDFKEDTFSMDAVNKY</sequence>
<dbReference type="PANTHER" id="PTHR43674">
    <property type="entry name" value="NITRILASE C965.09-RELATED"/>
    <property type="match status" value="1"/>
</dbReference>
<accession>A0A267ML00</accession>
<keyword evidence="2" id="KW-0378">Hydrolase</keyword>
<dbReference type="PROSITE" id="PS50263">
    <property type="entry name" value="CN_HYDROLASE"/>
    <property type="match status" value="1"/>
</dbReference>
<dbReference type="GO" id="GO:0050126">
    <property type="term" value="F:N-carbamoylputrescine amidase activity"/>
    <property type="evidence" value="ECO:0007669"/>
    <property type="project" value="TreeGrafter"/>
</dbReference>
<name>A0A267ML00_9FIRM</name>
<evidence type="ECO:0000313" key="5">
    <source>
        <dbReference type="Proteomes" id="UP000216024"/>
    </source>
</evidence>
<feature type="domain" description="CN hydrolase" evidence="3">
    <location>
        <begin position="7"/>
        <end position="241"/>
    </location>
</feature>
<keyword evidence="5" id="KW-1185">Reference proteome</keyword>
<dbReference type="InterPro" id="IPR003010">
    <property type="entry name" value="C-N_Hydrolase"/>
</dbReference>
<dbReference type="AlphaFoldDB" id="A0A267ML00"/>
<proteinExistence type="inferred from homology"/>
<comment type="similarity">
    <text evidence="1">Belongs to the carbon-nitrogen hydrolase superfamily. NIT1/NIT2 family.</text>
</comment>
<dbReference type="Pfam" id="PF00795">
    <property type="entry name" value="CN_hydrolase"/>
    <property type="match status" value="1"/>
</dbReference>
<dbReference type="SUPFAM" id="SSF56317">
    <property type="entry name" value="Carbon-nitrogen hydrolase"/>
    <property type="match status" value="1"/>
</dbReference>
<dbReference type="Gene3D" id="3.60.110.10">
    <property type="entry name" value="Carbon-nitrogen hydrolase"/>
    <property type="match status" value="1"/>
</dbReference>
<evidence type="ECO:0000259" key="3">
    <source>
        <dbReference type="PROSITE" id="PS50263"/>
    </source>
</evidence>
<dbReference type="OrthoDB" id="9811121at2"/>
<dbReference type="EMBL" id="NIBG01000004">
    <property type="protein sequence ID" value="PAB60097.1"/>
    <property type="molecule type" value="Genomic_DNA"/>
</dbReference>
<organism evidence="4 5">
    <name type="scientific">Anaeromicrobium sediminis</name>
    <dbReference type="NCBI Taxonomy" id="1478221"/>
    <lineage>
        <taxon>Bacteria</taxon>
        <taxon>Bacillati</taxon>
        <taxon>Bacillota</taxon>
        <taxon>Clostridia</taxon>
        <taxon>Peptostreptococcales</taxon>
        <taxon>Thermotaleaceae</taxon>
        <taxon>Anaeromicrobium</taxon>
    </lineage>
</organism>
<protein>
    <submittedName>
        <fullName evidence="4">Nitrilase</fullName>
    </submittedName>
</protein>
<evidence type="ECO:0000256" key="2">
    <source>
        <dbReference type="ARBA" id="ARBA00022801"/>
    </source>
</evidence>
<dbReference type="PROSITE" id="PS01227">
    <property type="entry name" value="UPF0012"/>
    <property type="match status" value="1"/>
</dbReference>
<comment type="caution">
    <text evidence="4">The sequence shown here is derived from an EMBL/GenBank/DDBJ whole genome shotgun (WGS) entry which is preliminary data.</text>
</comment>
<reference evidence="4 5" key="1">
    <citation type="submission" date="2017-06" db="EMBL/GenBank/DDBJ databases">
        <title>Draft genome sequence of anaerobic fermentative bacterium Anaeromicrobium sediminis DY2726D isolated from West Pacific Ocean sediments.</title>
        <authorList>
            <person name="Zeng X."/>
        </authorList>
    </citation>
    <scope>NUCLEOTIDE SEQUENCE [LARGE SCALE GENOMIC DNA]</scope>
    <source>
        <strain evidence="4 5">DY2726D</strain>
    </source>
</reference>
<dbReference type="InterPro" id="IPR050345">
    <property type="entry name" value="Aliph_Amidase/BUP"/>
</dbReference>
<dbReference type="GO" id="GO:0033388">
    <property type="term" value="P:putrescine biosynthetic process from arginine"/>
    <property type="evidence" value="ECO:0007669"/>
    <property type="project" value="TreeGrafter"/>
</dbReference>
<evidence type="ECO:0000313" key="4">
    <source>
        <dbReference type="EMBL" id="PAB60097.1"/>
    </source>
</evidence>